<evidence type="ECO:0000256" key="1">
    <source>
        <dbReference type="SAM" id="MobiDB-lite"/>
    </source>
</evidence>
<evidence type="ECO:0000313" key="3">
    <source>
        <dbReference type="EMBL" id="ORY09095.1"/>
    </source>
</evidence>
<dbReference type="OrthoDB" id="3945378at2759"/>
<keyword evidence="2" id="KW-1133">Transmembrane helix</keyword>
<dbReference type="AlphaFoldDB" id="A0A1Y1ZH11"/>
<keyword evidence="4" id="KW-1185">Reference proteome</keyword>
<evidence type="ECO:0000313" key="4">
    <source>
        <dbReference type="Proteomes" id="UP000193144"/>
    </source>
</evidence>
<gene>
    <name evidence="3" type="ORF">BCR34DRAFT_383813</name>
</gene>
<feature type="transmembrane region" description="Helical" evidence="2">
    <location>
        <begin position="73"/>
        <end position="96"/>
    </location>
</feature>
<sequence>MAETCDFPGNGDMYGLGIRVGYYLQWYGVLIAAWICPREVPTLRLTNTFFVASTFLALLTQVPKQANLEVVEIYITLLFTFGSSLYLLPILLWRIVTRCHSRLDPTRFPRAPPPSRVFSFLNSFLLVAVMVFQTWFWVKRVSDLDLRTCSQYGFLFKRIPLDSRPFRIVNLALSLLLLVVILGFCMATPCAALLERKLKIDGKGKLIKPHIVKTYQIFDTVSKLLIATTIVSATELCIHWNQISGVNSINSAGQTIPLVIGIGNLVRIIYVAIKSHFFAKKQDESDVQVQATQSGHPPAPWRQVPHPYAEPSRWDDISMQQPMPVQWDDLSVATGDYEAPSHSATSLPGNQYEMETTTYSGPTSPQPLPQRSSNIPPQPGQPKQPTAWHDTFVMEEVD</sequence>
<keyword evidence="2" id="KW-0472">Membrane</keyword>
<feature type="transmembrane region" description="Helical" evidence="2">
    <location>
        <begin position="117"/>
        <end position="138"/>
    </location>
</feature>
<organism evidence="3 4">
    <name type="scientific">Clohesyomyces aquaticus</name>
    <dbReference type="NCBI Taxonomy" id="1231657"/>
    <lineage>
        <taxon>Eukaryota</taxon>
        <taxon>Fungi</taxon>
        <taxon>Dikarya</taxon>
        <taxon>Ascomycota</taxon>
        <taxon>Pezizomycotina</taxon>
        <taxon>Dothideomycetes</taxon>
        <taxon>Pleosporomycetidae</taxon>
        <taxon>Pleosporales</taxon>
        <taxon>Lindgomycetaceae</taxon>
        <taxon>Clohesyomyces</taxon>
    </lineage>
</organism>
<dbReference type="EMBL" id="MCFA01000091">
    <property type="protein sequence ID" value="ORY09095.1"/>
    <property type="molecule type" value="Genomic_DNA"/>
</dbReference>
<dbReference type="Proteomes" id="UP000193144">
    <property type="component" value="Unassembled WGS sequence"/>
</dbReference>
<feature type="compositionally biased region" description="Polar residues" evidence="1">
    <location>
        <begin position="342"/>
        <end position="375"/>
    </location>
</feature>
<feature type="transmembrane region" description="Helical" evidence="2">
    <location>
        <begin position="171"/>
        <end position="194"/>
    </location>
</feature>
<accession>A0A1Y1ZH11</accession>
<protein>
    <submittedName>
        <fullName evidence="3">Uncharacterized protein</fullName>
    </submittedName>
</protein>
<proteinExistence type="predicted"/>
<evidence type="ECO:0000256" key="2">
    <source>
        <dbReference type="SAM" id="Phobius"/>
    </source>
</evidence>
<comment type="caution">
    <text evidence="3">The sequence shown here is derived from an EMBL/GenBank/DDBJ whole genome shotgun (WGS) entry which is preliminary data.</text>
</comment>
<reference evidence="3 4" key="1">
    <citation type="submission" date="2016-07" db="EMBL/GenBank/DDBJ databases">
        <title>Pervasive Adenine N6-methylation of Active Genes in Fungi.</title>
        <authorList>
            <consortium name="DOE Joint Genome Institute"/>
            <person name="Mondo S.J."/>
            <person name="Dannebaum R.O."/>
            <person name="Kuo R.C."/>
            <person name="Labutti K."/>
            <person name="Haridas S."/>
            <person name="Kuo A."/>
            <person name="Salamov A."/>
            <person name="Ahrendt S.R."/>
            <person name="Lipzen A."/>
            <person name="Sullivan W."/>
            <person name="Andreopoulos W.B."/>
            <person name="Clum A."/>
            <person name="Lindquist E."/>
            <person name="Daum C."/>
            <person name="Ramamoorthy G.K."/>
            <person name="Gryganskyi A."/>
            <person name="Culley D."/>
            <person name="Magnuson J.K."/>
            <person name="James T.Y."/>
            <person name="O'Malley M.A."/>
            <person name="Stajich J.E."/>
            <person name="Spatafora J.W."/>
            <person name="Visel A."/>
            <person name="Grigoriev I.V."/>
        </authorList>
    </citation>
    <scope>NUCLEOTIDE SEQUENCE [LARGE SCALE GENOMIC DNA]</scope>
    <source>
        <strain evidence="3 4">CBS 115471</strain>
    </source>
</reference>
<dbReference type="STRING" id="1231657.A0A1Y1ZH11"/>
<feature type="region of interest" description="Disordered" evidence="1">
    <location>
        <begin position="336"/>
        <end position="398"/>
    </location>
</feature>
<keyword evidence="2" id="KW-0812">Transmembrane</keyword>
<feature type="region of interest" description="Disordered" evidence="1">
    <location>
        <begin position="288"/>
        <end position="314"/>
    </location>
</feature>
<feature type="transmembrane region" description="Helical" evidence="2">
    <location>
        <begin position="43"/>
        <end position="61"/>
    </location>
</feature>
<name>A0A1Y1ZH11_9PLEO</name>
<feature type="transmembrane region" description="Helical" evidence="2">
    <location>
        <begin position="20"/>
        <end position="36"/>
    </location>
</feature>